<protein>
    <submittedName>
        <fullName evidence="2">NRPS-like enzyme</fullName>
    </submittedName>
</protein>
<keyword evidence="1" id="KW-1133">Transmembrane helix</keyword>
<dbReference type="EMBL" id="JAPMSZ010000009">
    <property type="protein sequence ID" value="KAJ5091915.1"/>
    <property type="molecule type" value="Genomic_DNA"/>
</dbReference>
<reference evidence="2" key="1">
    <citation type="submission" date="2022-11" db="EMBL/GenBank/DDBJ databases">
        <authorList>
            <person name="Petersen C."/>
        </authorList>
    </citation>
    <scope>NUCLEOTIDE SEQUENCE</scope>
    <source>
        <strain evidence="2">IBT 34128</strain>
    </source>
</reference>
<evidence type="ECO:0000313" key="2">
    <source>
        <dbReference type="EMBL" id="KAJ5091915.1"/>
    </source>
</evidence>
<keyword evidence="3" id="KW-1185">Reference proteome</keyword>
<comment type="caution">
    <text evidence="2">The sequence shown here is derived from an EMBL/GenBank/DDBJ whole genome shotgun (WGS) entry which is preliminary data.</text>
</comment>
<feature type="transmembrane region" description="Helical" evidence="1">
    <location>
        <begin position="110"/>
        <end position="133"/>
    </location>
</feature>
<dbReference type="PANTHER" id="PTHR33927">
    <property type="entry name" value="TRANSMEMBRANE PROTEIN"/>
    <property type="match status" value="1"/>
</dbReference>
<dbReference type="GeneID" id="81396481"/>
<gene>
    <name evidence="2" type="ORF">NUU61_006785</name>
</gene>
<keyword evidence="1" id="KW-0812">Transmembrane</keyword>
<evidence type="ECO:0000256" key="1">
    <source>
        <dbReference type="SAM" id="Phobius"/>
    </source>
</evidence>
<feature type="transmembrane region" description="Helical" evidence="1">
    <location>
        <begin position="39"/>
        <end position="57"/>
    </location>
</feature>
<sequence>MTTSKPSSETNSLTQTRLWFLYWIGDWLKYRILIVYRKLFSVIWFANLAVLIVLLSIPSINRAWLTTVALANLIIAIVIRQDFIINLIFAYCCSIPKSWPFAIRRRIAKVYYLGSIHSGCAIAAVCWFVASFALSLRGLIKRQSSSTLPVPTIVLSSIALLLLAGMIAASYPALRKRYHNTFECVYRFSG</sequence>
<organism evidence="2 3">
    <name type="scientific">Penicillium alfredii</name>
    <dbReference type="NCBI Taxonomy" id="1506179"/>
    <lineage>
        <taxon>Eukaryota</taxon>
        <taxon>Fungi</taxon>
        <taxon>Dikarya</taxon>
        <taxon>Ascomycota</taxon>
        <taxon>Pezizomycotina</taxon>
        <taxon>Eurotiomycetes</taxon>
        <taxon>Eurotiomycetidae</taxon>
        <taxon>Eurotiales</taxon>
        <taxon>Aspergillaceae</taxon>
        <taxon>Penicillium</taxon>
    </lineage>
</organism>
<reference evidence="2" key="2">
    <citation type="journal article" date="2023" name="IMA Fungus">
        <title>Comparative genomic study of the Penicillium genus elucidates a diverse pangenome and 15 lateral gene transfer events.</title>
        <authorList>
            <person name="Petersen C."/>
            <person name="Sorensen T."/>
            <person name="Nielsen M.R."/>
            <person name="Sondergaard T.E."/>
            <person name="Sorensen J.L."/>
            <person name="Fitzpatrick D.A."/>
            <person name="Frisvad J.C."/>
            <person name="Nielsen K.L."/>
        </authorList>
    </citation>
    <scope>NUCLEOTIDE SEQUENCE</scope>
    <source>
        <strain evidence="2">IBT 34128</strain>
    </source>
</reference>
<proteinExistence type="predicted"/>
<evidence type="ECO:0000313" key="3">
    <source>
        <dbReference type="Proteomes" id="UP001141434"/>
    </source>
</evidence>
<dbReference type="RefSeq" id="XP_056510112.1">
    <property type="nucleotide sequence ID" value="XM_056657312.1"/>
</dbReference>
<dbReference type="AlphaFoldDB" id="A0A9W9F1W3"/>
<dbReference type="OrthoDB" id="3142841at2759"/>
<feature type="transmembrane region" description="Helical" evidence="1">
    <location>
        <begin position="153"/>
        <end position="174"/>
    </location>
</feature>
<dbReference type="Proteomes" id="UP001141434">
    <property type="component" value="Unassembled WGS sequence"/>
</dbReference>
<feature type="transmembrane region" description="Helical" evidence="1">
    <location>
        <begin position="63"/>
        <end position="89"/>
    </location>
</feature>
<dbReference type="PANTHER" id="PTHR33927:SF5">
    <property type="entry name" value="ENZYME, PUTATIVE (AFU_ORTHOLOGUE AFUA_8G01222)-RELATED"/>
    <property type="match status" value="1"/>
</dbReference>
<dbReference type="InterPro" id="IPR052979">
    <property type="entry name" value="Adenylate-forming_domain"/>
</dbReference>
<accession>A0A9W9F1W3</accession>
<keyword evidence="1" id="KW-0472">Membrane</keyword>
<name>A0A9W9F1W3_9EURO</name>